<dbReference type="InterPro" id="IPR003615">
    <property type="entry name" value="HNH_nuc"/>
</dbReference>
<keyword evidence="2" id="KW-0929">Antimicrobial</keyword>
<evidence type="ECO:0000256" key="3">
    <source>
        <dbReference type="ARBA" id="ARBA00022722"/>
    </source>
</evidence>
<dbReference type="InterPro" id="IPR003060">
    <property type="entry name" value="Pyocin_killer"/>
</dbReference>
<dbReference type="GO" id="GO:0042742">
    <property type="term" value="P:defense response to bacterium"/>
    <property type="evidence" value="ECO:0007669"/>
    <property type="project" value="UniProtKB-KW"/>
</dbReference>
<keyword evidence="9" id="KW-0812">Transmembrane</keyword>
<dbReference type="GO" id="GO:0016787">
    <property type="term" value="F:hydrolase activity"/>
    <property type="evidence" value="ECO:0007669"/>
    <property type="project" value="UniProtKB-KW"/>
</dbReference>
<evidence type="ECO:0000256" key="4">
    <source>
        <dbReference type="ARBA" id="ARBA00022759"/>
    </source>
</evidence>
<keyword evidence="6" id="KW-0044">Antibiotic</keyword>
<sequence>MRKPLGPPRQNPSRPGYLELDTHIDIIGVAPDNVVLPPRGPSHLREGPFGFRRAESAIKNRAAIVSKINELEQEYQIRSSQLTQAIEADLAAVRLEGAHDPIAPVPSVIRELQVVKTLHQRKTAELHNKTMTANAFYGGDPFNWNIHDFMLKATKMEQWPEPNGIAMRALNQSLGAANDTKLLNQTLQYLHQRTTDLQNFLNALQAAEQAQLAAIREAQRVAAEQARIRAEAEALALAREKERLAALAEAERVAAEQARIAAEAAARYIAAEQARLEAEAEVKRQAEQLRLENQRQAEEQALRDAMEALVAAKGTRPFRVSGAAAASGPVFTVAAGTLAVDAATTLAIRTALRSAAAAAITASAAVVGTASGVVIIVGVAALVYHALRDNKEPYALSVPLSDLTTYSADELHAIALGNGEIELPVALGSRAVGNTIEFSVAATNGITLPRKVPVRLATYDPDLNIYRTDNPNAPALGMTWTPIFRPGDASTVLPSEDPNVVPYTGVTPTALEGRIDQNPELDLYSFGGVIYEFPSDSGIAPQYVMFRDRRSEPGVASGAGQSVSANWLGTASTLEGAPIPKQIANKLRGREFANFNAFRREFWKAVANDLDLSSNLSRLSKIEAEKGLAAKAPIAEHVGKRTKYELHHVTPISENGAIYDIDNIMILTPKAHIESHSKNGGKLK</sequence>
<feature type="domain" description="HNH nuclease" evidence="10">
    <location>
        <begin position="623"/>
        <end position="673"/>
    </location>
</feature>
<dbReference type="Pfam" id="PF06958">
    <property type="entry name" value="Pyocin_S"/>
    <property type="match status" value="1"/>
</dbReference>
<evidence type="ECO:0000256" key="6">
    <source>
        <dbReference type="ARBA" id="ARBA00023022"/>
    </source>
</evidence>
<evidence type="ECO:0000256" key="5">
    <source>
        <dbReference type="ARBA" id="ARBA00022801"/>
    </source>
</evidence>
<dbReference type="Gene3D" id="3.90.540.10">
    <property type="entry name" value="Colicin/pyocin, DNase domain"/>
    <property type="match status" value="1"/>
</dbReference>
<dbReference type="Pfam" id="PF21431">
    <property type="entry name" value="Col-Pyo_DNase"/>
    <property type="match status" value="1"/>
</dbReference>
<evidence type="ECO:0000256" key="9">
    <source>
        <dbReference type="SAM" id="Phobius"/>
    </source>
</evidence>
<dbReference type="PRINTS" id="PR01300">
    <property type="entry name" value="PYOCINKILLER"/>
</dbReference>
<evidence type="ECO:0000256" key="1">
    <source>
        <dbReference type="ARBA" id="ARBA00006811"/>
    </source>
</evidence>
<dbReference type="AlphaFoldDB" id="A0A5E6W1V4"/>
<name>A0A5E6W1V4_PSEFL</name>
<keyword evidence="8" id="KW-0175">Coiled coil</keyword>
<dbReference type="GO" id="GO:0019835">
    <property type="term" value="P:cytolysis"/>
    <property type="evidence" value="ECO:0007669"/>
    <property type="project" value="InterPro"/>
</dbReference>
<keyword evidence="4" id="KW-0255">Endonuclease</keyword>
<dbReference type="InterPro" id="IPR037146">
    <property type="entry name" value="Colicin/pyocin_DNase_dom_sf"/>
</dbReference>
<evidence type="ECO:0000256" key="2">
    <source>
        <dbReference type="ARBA" id="ARBA00022529"/>
    </source>
</evidence>
<protein>
    <recommendedName>
        <fullName evidence="10">HNH nuclease domain-containing protein</fullName>
    </recommendedName>
</protein>
<keyword evidence="5" id="KW-0378">Hydrolase</keyword>
<dbReference type="SMART" id="SM00507">
    <property type="entry name" value="HNHc"/>
    <property type="match status" value="1"/>
</dbReference>
<dbReference type="SUPFAM" id="SSF54060">
    <property type="entry name" value="His-Me finger endonucleases"/>
    <property type="match status" value="1"/>
</dbReference>
<dbReference type="InterPro" id="IPR036302">
    <property type="entry name" value="Pyosin/cloacin_T_dom_sf"/>
</dbReference>
<evidence type="ECO:0000259" key="10">
    <source>
        <dbReference type="SMART" id="SM00507"/>
    </source>
</evidence>
<keyword evidence="9" id="KW-1133">Transmembrane helix</keyword>
<evidence type="ECO:0000313" key="11">
    <source>
        <dbReference type="EMBL" id="VVN22668.1"/>
    </source>
</evidence>
<dbReference type="GO" id="GO:0004519">
    <property type="term" value="F:endonuclease activity"/>
    <property type="evidence" value="ECO:0007669"/>
    <property type="project" value="UniProtKB-KW"/>
</dbReference>
<dbReference type="OrthoDB" id="2067488at2"/>
<dbReference type="EMBL" id="CABVGY010000029">
    <property type="protein sequence ID" value="VVN22668.1"/>
    <property type="molecule type" value="Genomic_DNA"/>
</dbReference>
<keyword evidence="9" id="KW-0472">Membrane</keyword>
<reference evidence="11 12" key="1">
    <citation type="submission" date="2019-09" db="EMBL/GenBank/DDBJ databases">
        <authorList>
            <person name="Chandra G."/>
            <person name="Truman W A."/>
        </authorList>
    </citation>
    <scope>NUCLEOTIDE SEQUENCE [LARGE SCALE GENOMIC DNA]</scope>
    <source>
        <strain evidence="11">PS659</strain>
    </source>
</reference>
<proteinExistence type="inferred from homology"/>
<dbReference type="Proteomes" id="UP000326729">
    <property type="component" value="Unassembled WGS sequence"/>
</dbReference>
<organism evidence="11 12">
    <name type="scientific">Pseudomonas fluorescens</name>
    <dbReference type="NCBI Taxonomy" id="294"/>
    <lineage>
        <taxon>Bacteria</taxon>
        <taxon>Pseudomonadati</taxon>
        <taxon>Pseudomonadota</taxon>
        <taxon>Gammaproteobacteria</taxon>
        <taxon>Pseudomonadales</taxon>
        <taxon>Pseudomonadaceae</taxon>
        <taxon>Pseudomonas</taxon>
    </lineage>
</organism>
<dbReference type="CDD" id="cd00085">
    <property type="entry name" value="HNHc"/>
    <property type="match status" value="1"/>
</dbReference>
<keyword evidence="7" id="KW-0078">Bacteriocin</keyword>
<dbReference type="GO" id="GO:0005102">
    <property type="term" value="F:signaling receptor binding"/>
    <property type="evidence" value="ECO:0007669"/>
    <property type="project" value="InterPro"/>
</dbReference>
<dbReference type="InterPro" id="IPR016128">
    <property type="entry name" value="Pyosin/cloacin_T_dom"/>
</dbReference>
<evidence type="ECO:0000313" key="12">
    <source>
        <dbReference type="Proteomes" id="UP000326729"/>
    </source>
</evidence>
<gene>
    <name evidence="11" type="ORF">PS659_04459</name>
</gene>
<dbReference type="GO" id="GO:0031640">
    <property type="term" value="P:killing of cells of another organism"/>
    <property type="evidence" value="ECO:0007669"/>
    <property type="project" value="UniProtKB-KW"/>
</dbReference>
<comment type="similarity">
    <text evidence="1">Belongs to the colicin/pyosin nuclease family.</text>
</comment>
<evidence type="ECO:0000256" key="8">
    <source>
        <dbReference type="SAM" id="Coils"/>
    </source>
</evidence>
<feature type="transmembrane region" description="Helical" evidence="9">
    <location>
        <begin position="356"/>
        <end position="384"/>
    </location>
</feature>
<evidence type="ECO:0000256" key="7">
    <source>
        <dbReference type="ARBA" id="ARBA00023048"/>
    </source>
</evidence>
<dbReference type="InterPro" id="IPR044925">
    <property type="entry name" value="His-Me_finger_sf"/>
</dbReference>
<feature type="coiled-coil region" evidence="8">
    <location>
        <begin position="238"/>
        <end position="308"/>
    </location>
</feature>
<feature type="coiled-coil region" evidence="8">
    <location>
        <begin position="54"/>
        <end position="88"/>
    </location>
</feature>
<accession>A0A5E6W1V4</accession>
<keyword evidence="3" id="KW-0540">Nuclease</keyword>
<dbReference type="SUPFAM" id="SSF69369">
    <property type="entry name" value="Cloacin translocation domain"/>
    <property type="match status" value="1"/>
</dbReference>